<organism evidence="1">
    <name type="scientific">termite gut metagenome</name>
    <dbReference type="NCBI Taxonomy" id="433724"/>
    <lineage>
        <taxon>unclassified sequences</taxon>
        <taxon>metagenomes</taxon>
        <taxon>organismal metagenomes</taxon>
    </lineage>
</organism>
<name>A0A5J4P525_9ZZZZ</name>
<sequence length="82" mass="9493">HDTSVLNSASIVMQHKNIAIIFENQGLRGRWQHLASLWQHLAQVNFNIPIKTLPILIISEENISEHLRTRICDLDNKYTNYG</sequence>
<comment type="caution">
    <text evidence="1">The sequence shown here is derived from an EMBL/GenBank/DDBJ whole genome shotgun (WGS) entry which is preliminary data.</text>
</comment>
<proteinExistence type="predicted"/>
<feature type="non-terminal residue" evidence="1">
    <location>
        <position position="1"/>
    </location>
</feature>
<evidence type="ECO:0000313" key="1">
    <source>
        <dbReference type="EMBL" id="KAA6304130.1"/>
    </source>
</evidence>
<dbReference type="EMBL" id="SNRY01011760">
    <property type="protein sequence ID" value="KAA6304130.1"/>
    <property type="molecule type" value="Genomic_DNA"/>
</dbReference>
<gene>
    <name evidence="1" type="ORF">EZS27_044225</name>
</gene>
<accession>A0A5J4P525</accession>
<dbReference type="AlphaFoldDB" id="A0A5J4P525"/>
<protein>
    <submittedName>
        <fullName evidence="1">Uncharacterized protein</fullName>
    </submittedName>
</protein>
<reference evidence="1" key="1">
    <citation type="submission" date="2019-03" db="EMBL/GenBank/DDBJ databases">
        <title>Single cell metagenomics reveals metabolic interactions within the superorganism composed of flagellate Streblomastix strix and complex community of Bacteroidetes bacteria on its surface.</title>
        <authorList>
            <person name="Treitli S.C."/>
            <person name="Kolisko M."/>
            <person name="Husnik F."/>
            <person name="Keeling P."/>
            <person name="Hampl V."/>
        </authorList>
    </citation>
    <scope>NUCLEOTIDE SEQUENCE</scope>
    <source>
        <strain evidence="1">STM</strain>
    </source>
</reference>